<reference evidence="6" key="1">
    <citation type="journal article" date="2019" name="Int. J. Syst. Evol. Microbiol.">
        <title>The Global Catalogue of Microorganisms (GCM) 10K type strain sequencing project: providing services to taxonomists for standard genome sequencing and annotation.</title>
        <authorList>
            <consortium name="The Broad Institute Genomics Platform"/>
            <consortium name="The Broad Institute Genome Sequencing Center for Infectious Disease"/>
            <person name="Wu L."/>
            <person name="Ma J."/>
        </authorList>
    </citation>
    <scope>NUCLEOTIDE SEQUENCE [LARGE SCALE GENOMIC DNA]</scope>
    <source>
        <strain evidence="6">CGMCC 1.16306</strain>
    </source>
</reference>
<dbReference type="NCBIfam" id="TIGR04183">
    <property type="entry name" value="Por_Secre_tail"/>
    <property type="match status" value="1"/>
</dbReference>
<dbReference type="PANTHER" id="PTHR47566">
    <property type="match status" value="1"/>
</dbReference>
<sequence length="403" mass="44198">MKNPLISLLFIFTISIVNAQIVNIPDPIFKNVLANTLCVDFDNDGVADLSVDLNGDDEIQVSEAEFVNHLILDNQNINSIEGIEAFTNLQNLRCSNNNLVDANLGNLTNLKQAILLSNAIENINISNSSNLEILGLSFNNISNIDLSDATNLKILTISNNQLINLNLSNNLSLEMLQAWGNNITIFDISNHPNIISVDVDDNNITDVNVENCSSLSGFSLSGNPIRQVDMTTNISLLQFVCIDTLLEGVLDLSQNINLEQLAAENTQLSAIDISNGNNENITVMRLTDSPNLTCVQVDRDFGSVPNFWEYDSQTLFSENCSLGITEVALQEAVILYPNPASNVVTIKTVLPIDSIDLFDSHGKKISTEFVENKTIDISNLASGVYFLKIISGNDILHKKLLIE</sequence>
<dbReference type="PROSITE" id="PS51450">
    <property type="entry name" value="LRR"/>
    <property type="match status" value="1"/>
</dbReference>
<evidence type="ECO:0000256" key="3">
    <source>
        <dbReference type="ARBA" id="ARBA00022737"/>
    </source>
</evidence>
<gene>
    <name evidence="5" type="ORF">ACFQO1_12085</name>
</gene>
<protein>
    <submittedName>
        <fullName evidence="5">T9SS type A sorting domain-containing protein</fullName>
    </submittedName>
</protein>
<comment type="caution">
    <text evidence="5">The sequence shown here is derived from an EMBL/GenBank/DDBJ whole genome shotgun (WGS) entry which is preliminary data.</text>
</comment>
<dbReference type="Proteomes" id="UP001596415">
    <property type="component" value="Unassembled WGS sequence"/>
</dbReference>
<proteinExistence type="predicted"/>
<dbReference type="InterPro" id="IPR001611">
    <property type="entry name" value="Leu-rich_rpt"/>
</dbReference>
<dbReference type="InterPro" id="IPR052574">
    <property type="entry name" value="CDIRP"/>
</dbReference>
<dbReference type="RefSeq" id="WP_380218399.1">
    <property type="nucleotide sequence ID" value="NZ_JBHTBN010000006.1"/>
</dbReference>
<dbReference type="PANTHER" id="PTHR47566:SF1">
    <property type="entry name" value="PROTEIN NUD1"/>
    <property type="match status" value="1"/>
</dbReference>
<dbReference type="SUPFAM" id="SSF52058">
    <property type="entry name" value="L domain-like"/>
    <property type="match status" value="1"/>
</dbReference>
<evidence type="ECO:0000256" key="2">
    <source>
        <dbReference type="ARBA" id="ARBA00022729"/>
    </source>
</evidence>
<dbReference type="Gene3D" id="3.80.10.10">
    <property type="entry name" value="Ribonuclease Inhibitor"/>
    <property type="match status" value="1"/>
</dbReference>
<evidence type="ECO:0000259" key="4">
    <source>
        <dbReference type="Pfam" id="PF18962"/>
    </source>
</evidence>
<dbReference type="EMBL" id="JBHTBN010000006">
    <property type="protein sequence ID" value="MFC7358430.1"/>
    <property type="molecule type" value="Genomic_DNA"/>
</dbReference>
<dbReference type="InterPro" id="IPR032675">
    <property type="entry name" value="LRR_dom_sf"/>
</dbReference>
<evidence type="ECO:0000313" key="6">
    <source>
        <dbReference type="Proteomes" id="UP001596415"/>
    </source>
</evidence>
<evidence type="ECO:0000256" key="1">
    <source>
        <dbReference type="ARBA" id="ARBA00022614"/>
    </source>
</evidence>
<dbReference type="InterPro" id="IPR026444">
    <property type="entry name" value="Secre_tail"/>
</dbReference>
<keyword evidence="3" id="KW-0677">Repeat</keyword>
<evidence type="ECO:0000313" key="5">
    <source>
        <dbReference type="EMBL" id="MFC7358430.1"/>
    </source>
</evidence>
<keyword evidence="6" id="KW-1185">Reference proteome</keyword>
<feature type="domain" description="Secretion system C-terminal sorting" evidence="4">
    <location>
        <begin position="335"/>
        <end position="402"/>
    </location>
</feature>
<name>A0ABW2MX27_9FLAO</name>
<dbReference type="Pfam" id="PF18962">
    <property type="entry name" value="Por_Secre_tail"/>
    <property type="match status" value="1"/>
</dbReference>
<organism evidence="5 6">
    <name type="scientific">Jejudonia soesokkakensis</name>
    <dbReference type="NCBI Taxonomy" id="1323432"/>
    <lineage>
        <taxon>Bacteria</taxon>
        <taxon>Pseudomonadati</taxon>
        <taxon>Bacteroidota</taxon>
        <taxon>Flavobacteriia</taxon>
        <taxon>Flavobacteriales</taxon>
        <taxon>Flavobacteriaceae</taxon>
        <taxon>Jejudonia</taxon>
    </lineage>
</organism>
<keyword evidence="2" id="KW-0732">Signal</keyword>
<accession>A0ABW2MX27</accession>
<keyword evidence="1" id="KW-0433">Leucine-rich repeat</keyword>